<protein>
    <recommendedName>
        <fullName evidence="2">DUF11 domain-containing protein</fullName>
    </recommendedName>
</protein>
<feature type="domain" description="DUF11" evidence="2">
    <location>
        <begin position="208"/>
        <end position="314"/>
    </location>
</feature>
<feature type="domain" description="DUF11" evidence="2">
    <location>
        <begin position="72"/>
        <end position="188"/>
    </location>
</feature>
<evidence type="ECO:0000259" key="2">
    <source>
        <dbReference type="Pfam" id="PF01345"/>
    </source>
</evidence>
<dbReference type="PANTHER" id="PTHR34819">
    <property type="entry name" value="LARGE CYSTEINE-RICH PERIPLASMIC PROTEIN OMCB"/>
    <property type="match status" value="1"/>
</dbReference>
<dbReference type="SUPFAM" id="SSF117074">
    <property type="entry name" value="Hypothetical protein PA1324"/>
    <property type="match status" value="1"/>
</dbReference>
<feature type="domain" description="DUF11" evidence="2">
    <location>
        <begin position="471"/>
        <end position="592"/>
    </location>
</feature>
<dbReference type="Proteomes" id="UP000012019">
    <property type="component" value="Unassembled WGS sequence"/>
</dbReference>
<feature type="region of interest" description="Disordered" evidence="1">
    <location>
        <begin position="1570"/>
        <end position="1593"/>
    </location>
</feature>
<dbReference type="Gene3D" id="2.60.40.1170">
    <property type="entry name" value="Mu homology domain, subdomain B"/>
    <property type="match status" value="1"/>
</dbReference>
<dbReference type="InterPro" id="IPR047589">
    <property type="entry name" value="DUF11_rpt"/>
</dbReference>
<comment type="caution">
    <text evidence="3">The sequence shown here is derived from an EMBL/GenBank/DDBJ whole genome shotgun (WGS) entry which is preliminary data.</text>
</comment>
<keyword evidence="4" id="KW-1185">Reference proteome</keyword>
<feature type="compositionally biased region" description="Polar residues" evidence="1">
    <location>
        <begin position="716"/>
        <end position="736"/>
    </location>
</feature>
<feature type="domain" description="DUF11" evidence="2">
    <location>
        <begin position="1645"/>
        <end position="1763"/>
    </location>
</feature>
<dbReference type="PATRIC" id="fig|1286106.3.peg.1592"/>
<dbReference type="InterPro" id="IPR001434">
    <property type="entry name" value="OmcB-like_DUF11"/>
</dbReference>
<feature type="domain" description="DUF11" evidence="2">
    <location>
        <begin position="1067"/>
        <end position="1192"/>
    </location>
</feature>
<feature type="domain" description="DUF11" evidence="2">
    <location>
        <begin position="768"/>
        <end position="891"/>
    </location>
</feature>
<dbReference type="InterPro" id="IPR013783">
    <property type="entry name" value="Ig-like_fold"/>
</dbReference>
<feature type="domain" description="DUF11" evidence="2">
    <location>
        <begin position="607"/>
        <end position="746"/>
    </location>
</feature>
<accession>M7PR18</accession>
<dbReference type="PANTHER" id="PTHR34819:SF3">
    <property type="entry name" value="CELL SURFACE PROTEIN"/>
    <property type="match status" value="1"/>
</dbReference>
<evidence type="ECO:0000313" key="4">
    <source>
        <dbReference type="Proteomes" id="UP000012019"/>
    </source>
</evidence>
<feature type="region of interest" description="Disordered" evidence="1">
    <location>
        <begin position="716"/>
        <end position="750"/>
    </location>
</feature>
<evidence type="ECO:0000313" key="3">
    <source>
        <dbReference type="EMBL" id="EMR12884.1"/>
    </source>
</evidence>
<gene>
    <name evidence="3" type="ORF">MPL1_07942</name>
</gene>
<name>M7PR18_9GAMM</name>
<dbReference type="STRING" id="1286106.MPL1_07942"/>
<proteinExistence type="predicted"/>
<sequence>MPQCFVVMASWIVGQCRQLISKHQTSNNSVKTYHSTHQVISQNTSGQRNRFTTALLSILLMGMAGTVSANADLVLNHTVDKPSANATDEVVFTLRITNNGPDVSEGIELINSLPATTSYVDHTTDQGSCVHSGEPTGGTLTCDVGTLANNAEATITLTAIITSSSPTTIANTATVTADTLDPDLDNNTVLRNVTVISGTDLEMILIGSADPVDSGGVLTYTPSVNNLGPDSAVNLSTTINLAPGFSRTSALPAGCNQVGQVVTCTTGSLTVGNTWNIGTITGVVSAAGPSQISTSASVGSDTFDGISDNNTAIVDTDINAATDVSVTMSRSPASPLVQLDEFVINLNPSYSGGQPQDLTMTATLDPAFQILTAGPFVQNGWSCDIAGQDITCTRADGGGSVDGEFNHNIGQVSIAVRAIGYGNNLPNTVSISANSPTDTDPTNNDFSLSITVQEPAFDLEALKSGPAQTLRVVDGEAFPFTIRVRNNSNVAFVGELTMTDTLPAGLRVDSYTLNGWICSSTEDPLPIDGPATITCTRTYTAGSPLAAGATSPSVILNTVATAVGTHSNQMCVTNTPEAGFNYPADNNPGNDCVSSGIEGQIGDDSADLRLIKTGDATVVAGEVLTYQLEIVNDGPNTATSVTLNDSFTNLFNGGPDNGFEGATVAAGIATLGSCTNDSAANVTSRDLSCTFDSIPVCIEGSNCPVVTVQVRPMGNTTSGIDRTQNNEASAYSSVTSDPAYGNNEDDHDTTVTPRADISAIKTANWSGSPTPIAAGTELTYTITVRNETTGASGASDVSITDTLPLNVTFVSASASGGGSCTTTPAANSTTTLANREVICDWTNIQRNAQRTVTIVVRPNHGTEGETLLNEVVSTTATPEVTLDNNDSNVSVTVADAEVDLATTQVDSPDPLQVGDIVTYTLTVTNFGPSVASQVRLYNSLPTAGLSFQGFEQMDGTPGLPAGVSCSAPAIDAFGAGNVSPATYTGLNGGWDPALESADIVCDVADVLLSSESISFRMLLQAETRGVYTNYVIARSQEHRDGKDDPNPVNDFEPENTTVRIQADMEVVEKVASAPAVAVLQPFDYSVVVRNNGPNEALGVQLVDDLPAGMELTGPPVVTVNNGSFETTTCSGVAGESSVLCSFGTVSIGAEATVVIPVRITEWTTPTLSNTATVSSNELTFDTDLTNNEQTTDITVERLTLAGRVFQKADPTQPNDPFNAVTDTPIGGIAITVSGEDFNGNPINITGLTNADGTYSFDLPPSSPAGYTVHRGNVPMTAQDQGAQLGTGTDSPGTVTTAEQMEGIVLTAVNGTGVDYDFWVASNEITLIPPSVSGYVYFDRNRNRERPVYPQQDPQVQGWEVILWAELSGGGREEICRLQTDQYGFYQFDNLRCNAAGYDQWRFTGLPVTGDTSVANPMQTYDSFSIEFANNDGLAGIPQSGGDAGTPGPRVINGIELNPGQNITEQNLPIDPAGVIYDALTRQPVPGAQVFFEDQNGIPVNPACLVGGINPVVTNATGIYQFLLDTTDPACAAYEHAAPQEYSIRVVSPGGYAPGPSELIPACSNSLDVNSGGPWDVQNSDNPPPDAAEQHNPDTCPLSAAGLNPVNQATTQYYFRFNLITSGAGASGDVLRNHIPLDPILGGAVRVVKTSPKVNVTRGELVPYQIRATNTLSSVITNVRIEDLIPPGFQYVSGSARVDGVDSEPQVNGRTLRWPETTMEPGQEITIQLLLVVGSGVGFNEYVNRAWVMNSLSNTRISNTATATVRVVPDPIFDCTDIIGQVFDDKNRDGYQNQGEPGIPGVRLVSPRGWLITTDDHGRFHVACADVPSELRGGNFILKLDERSLPSGYRVTTENPRVVRVTQGRMVKLNFGAAIHRVVRLDLTSEAFDSNHDLLPEFSEQMHQLLPLLHQEPSILRIAYQLDLKEELKSAQSRIDRVRQWIKHRWEDQDCCYDLLIEEEIIPGTEITEVTR</sequence>
<dbReference type="Gene3D" id="2.60.40.10">
    <property type="entry name" value="Immunoglobulins"/>
    <property type="match status" value="2"/>
</dbReference>
<dbReference type="InterPro" id="IPR051172">
    <property type="entry name" value="Chlamydia_OmcB"/>
</dbReference>
<reference evidence="3 4" key="1">
    <citation type="journal article" date="2013" name="Genome Announc.">
        <title>Draft Genome Sequence of Methylophaga lonarensis MPLT, a Haloalkaliphilic (Non-Methane-Utilizing) Methylotroph.</title>
        <authorList>
            <person name="Shetty S.A."/>
            <person name="Marathe N.P."/>
            <person name="Munot H."/>
            <person name="Antony C.P."/>
            <person name="Dhotre D.P."/>
            <person name="Murrell J.C."/>
            <person name="Shouche Y.S."/>
        </authorList>
    </citation>
    <scope>NUCLEOTIDE SEQUENCE [LARGE SCALE GENOMIC DNA]</scope>
    <source>
        <strain evidence="3 4">MPL</strain>
    </source>
</reference>
<dbReference type="eggNOG" id="COG1361">
    <property type="taxonomic scope" value="Bacteria"/>
</dbReference>
<feature type="domain" description="DUF11" evidence="2">
    <location>
        <begin position="899"/>
        <end position="968"/>
    </location>
</feature>
<evidence type="ECO:0000256" key="1">
    <source>
        <dbReference type="SAM" id="MobiDB-lite"/>
    </source>
</evidence>
<dbReference type="Pfam" id="PF01345">
    <property type="entry name" value="DUF11"/>
    <property type="match status" value="8"/>
</dbReference>
<dbReference type="NCBIfam" id="TIGR01451">
    <property type="entry name" value="B_ant_repeat"/>
    <property type="match status" value="6"/>
</dbReference>
<organism evidence="3 4">
    <name type="scientific">Methylophaga lonarensis MPL</name>
    <dbReference type="NCBI Taxonomy" id="1286106"/>
    <lineage>
        <taxon>Bacteria</taxon>
        <taxon>Pseudomonadati</taxon>
        <taxon>Pseudomonadota</taxon>
        <taxon>Gammaproteobacteria</taxon>
        <taxon>Thiotrichales</taxon>
        <taxon>Piscirickettsiaceae</taxon>
        <taxon>Methylophaga</taxon>
    </lineage>
</organism>
<dbReference type="EMBL" id="APHR01000039">
    <property type="protein sequence ID" value="EMR12884.1"/>
    <property type="molecule type" value="Genomic_DNA"/>
</dbReference>